<dbReference type="HOGENOM" id="CLU_581386_0_0_1"/>
<evidence type="ECO:0000313" key="4">
    <source>
        <dbReference type="Proteomes" id="UP000019478"/>
    </source>
</evidence>
<dbReference type="AlphaFoldDB" id="W9Y0X0"/>
<evidence type="ECO:0000259" key="2">
    <source>
        <dbReference type="PROSITE" id="PS50097"/>
    </source>
</evidence>
<dbReference type="PROSITE" id="PS50097">
    <property type="entry name" value="BTB"/>
    <property type="match status" value="1"/>
</dbReference>
<dbReference type="InterPro" id="IPR000210">
    <property type="entry name" value="BTB/POZ_dom"/>
</dbReference>
<gene>
    <name evidence="3" type="ORF">A1O3_06666</name>
</gene>
<evidence type="ECO:0000313" key="3">
    <source>
        <dbReference type="EMBL" id="EXJ82851.1"/>
    </source>
</evidence>
<dbReference type="Pfam" id="PF00651">
    <property type="entry name" value="BTB"/>
    <property type="match status" value="1"/>
</dbReference>
<dbReference type="SUPFAM" id="SSF54695">
    <property type="entry name" value="POZ domain"/>
    <property type="match status" value="1"/>
</dbReference>
<dbReference type="STRING" id="1182542.W9Y0X0"/>
<dbReference type="Gene3D" id="3.30.710.10">
    <property type="entry name" value="Potassium Channel Kv1.1, Chain A"/>
    <property type="match status" value="1"/>
</dbReference>
<evidence type="ECO:0000256" key="1">
    <source>
        <dbReference type="SAM" id="MobiDB-lite"/>
    </source>
</evidence>
<keyword evidence="4" id="KW-1185">Reference proteome</keyword>
<dbReference type="PANTHER" id="PTHR47843">
    <property type="entry name" value="BTB DOMAIN-CONTAINING PROTEIN-RELATED"/>
    <property type="match status" value="1"/>
</dbReference>
<dbReference type="EMBL" id="AMGY01000005">
    <property type="protein sequence ID" value="EXJ82851.1"/>
    <property type="molecule type" value="Genomic_DNA"/>
</dbReference>
<accession>W9Y0X0</accession>
<feature type="region of interest" description="Disordered" evidence="1">
    <location>
        <begin position="451"/>
        <end position="470"/>
    </location>
</feature>
<proteinExistence type="predicted"/>
<sequence>MDRGIVTAVQPPQVPYGTEFVILILGKQKQKFLIHKNLLCASSGFFNDVFNSDFVQVGDQQYTLPHDDPGLFHLVQDWLYSGRVPESVSCYMNNETSSHTDEFWWNVYGMGQRLDMSRIKILAVEKLQGLFSTTSALIPSTEFIASLFTSGLSPLLEEVVVGHVAYWLLRSKANPVWSPLPEAHERFGTNLAYAMMKNIRRNLVVHPLDPSHGIMPPADLAAFLADDSAAVFKSPFLSNEALEKPLQTCPISDLDQHHVSREPATTEGVQQYQTNVTSGWEYETDLASAELGWDDPLPCPPPTPTFKEPCSSPGPTFRSDPAILWPAVPPQPDFDVPLTQPPEPVSWETFGKTGTASGKGVERSSDQVIYKSSSILSALKSILVTLESTRRTLDANGMQGKPDDYGYDHGDANIDNDGYAGWEGDYDGCYDDEDYEGWGREMTPEDHENGNAFWADGKPAPPSQAWGWGV</sequence>
<dbReference type="Proteomes" id="UP000019478">
    <property type="component" value="Unassembled WGS sequence"/>
</dbReference>
<name>W9Y0X0_9EURO</name>
<comment type="caution">
    <text evidence="3">The sequence shown here is derived from an EMBL/GenBank/DDBJ whole genome shotgun (WGS) entry which is preliminary data.</text>
</comment>
<dbReference type="RefSeq" id="XP_007734974.1">
    <property type="nucleotide sequence ID" value="XM_007736784.1"/>
</dbReference>
<feature type="domain" description="BTB" evidence="2">
    <location>
        <begin position="19"/>
        <end position="88"/>
    </location>
</feature>
<dbReference type="CDD" id="cd18186">
    <property type="entry name" value="BTB_POZ_ZBTB_KLHL-like"/>
    <property type="match status" value="1"/>
</dbReference>
<protein>
    <recommendedName>
        <fullName evidence="2">BTB domain-containing protein</fullName>
    </recommendedName>
</protein>
<dbReference type="GeneID" id="19170774"/>
<dbReference type="OrthoDB" id="1022638at2759"/>
<reference evidence="3 4" key="1">
    <citation type="submission" date="2013-03" db="EMBL/GenBank/DDBJ databases">
        <title>The Genome Sequence of Capronia epimyces CBS 606.96.</title>
        <authorList>
            <consortium name="The Broad Institute Genomics Platform"/>
            <person name="Cuomo C."/>
            <person name="de Hoog S."/>
            <person name="Gorbushina A."/>
            <person name="Walker B."/>
            <person name="Young S.K."/>
            <person name="Zeng Q."/>
            <person name="Gargeya S."/>
            <person name="Fitzgerald M."/>
            <person name="Haas B."/>
            <person name="Abouelleil A."/>
            <person name="Allen A.W."/>
            <person name="Alvarado L."/>
            <person name="Arachchi H.M."/>
            <person name="Berlin A.M."/>
            <person name="Chapman S.B."/>
            <person name="Gainer-Dewar J."/>
            <person name="Goldberg J."/>
            <person name="Griggs A."/>
            <person name="Gujja S."/>
            <person name="Hansen M."/>
            <person name="Howarth C."/>
            <person name="Imamovic A."/>
            <person name="Ireland A."/>
            <person name="Larimer J."/>
            <person name="McCowan C."/>
            <person name="Murphy C."/>
            <person name="Pearson M."/>
            <person name="Poon T.W."/>
            <person name="Priest M."/>
            <person name="Roberts A."/>
            <person name="Saif S."/>
            <person name="Shea T."/>
            <person name="Sisk P."/>
            <person name="Sykes S."/>
            <person name="Wortman J."/>
            <person name="Nusbaum C."/>
            <person name="Birren B."/>
        </authorList>
    </citation>
    <scope>NUCLEOTIDE SEQUENCE [LARGE SCALE GENOMIC DNA]</scope>
    <source>
        <strain evidence="3 4">CBS 606.96</strain>
    </source>
</reference>
<organism evidence="3 4">
    <name type="scientific">Capronia epimyces CBS 606.96</name>
    <dbReference type="NCBI Taxonomy" id="1182542"/>
    <lineage>
        <taxon>Eukaryota</taxon>
        <taxon>Fungi</taxon>
        <taxon>Dikarya</taxon>
        <taxon>Ascomycota</taxon>
        <taxon>Pezizomycotina</taxon>
        <taxon>Eurotiomycetes</taxon>
        <taxon>Chaetothyriomycetidae</taxon>
        <taxon>Chaetothyriales</taxon>
        <taxon>Herpotrichiellaceae</taxon>
        <taxon>Capronia</taxon>
    </lineage>
</organism>
<dbReference type="InterPro" id="IPR011333">
    <property type="entry name" value="SKP1/BTB/POZ_sf"/>
</dbReference>